<name>A0ABW4JGY8_9BACL</name>
<evidence type="ECO:0000256" key="6">
    <source>
        <dbReference type="ARBA" id="ARBA00049534"/>
    </source>
</evidence>
<organism evidence="8 9">
    <name type="scientific">Alicyclobacillus fodiniaquatilis</name>
    <dbReference type="NCBI Taxonomy" id="1661150"/>
    <lineage>
        <taxon>Bacteria</taxon>
        <taxon>Bacillati</taxon>
        <taxon>Bacillota</taxon>
        <taxon>Bacilli</taxon>
        <taxon>Bacillales</taxon>
        <taxon>Alicyclobacillaceae</taxon>
        <taxon>Alicyclobacillus</taxon>
    </lineage>
</organism>
<dbReference type="EC" id="3.5.1.2" evidence="7"/>
<dbReference type="PROSITE" id="PS51130">
    <property type="entry name" value="PDXT_SNO_2"/>
    <property type="match status" value="1"/>
</dbReference>
<sequence>MKVGVIAVQGAFREHIRVLRELGADAVEVRRAEQLEDADAVIIPGGESTAIGKLMRTYDLMEPVKALGQAGKPVFGTCAGMIVLANRISGGEATHLGLMDVEVNRNSFGRQKESFEADLDMAVLGDEPYPAVFIRAPHIESIGAEVEVLATYEDRIVAVQQGNLLAASFHPELTGDVRLHDYFLSLAKRS</sequence>
<evidence type="ECO:0000313" key="9">
    <source>
        <dbReference type="Proteomes" id="UP001597079"/>
    </source>
</evidence>
<dbReference type="InterPro" id="IPR029062">
    <property type="entry name" value="Class_I_gatase-like"/>
</dbReference>
<evidence type="ECO:0000256" key="7">
    <source>
        <dbReference type="HAMAP-Rule" id="MF_01615"/>
    </source>
</evidence>
<evidence type="ECO:0000256" key="4">
    <source>
        <dbReference type="ARBA" id="ARBA00022962"/>
    </source>
</evidence>
<dbReference type="SUPFAM" id="SSF52317">
    <property type="entry name" value="Class I glutamine amidotransferase-like"/>
    <property type="match status" value="1"/>
</dbReference>
<comment type="caution">
    <text evidence="8">The sequence shown here is derived from an EMBL/GenBank/DDBJ whole genome shotgun (WGS) entry which is preliminary data.</text>
</comment>
<dbReference type="PROSITE" id="PS01236">
    <property type="entry name" value="PDXT_SNO_1"/>
    <property type="match status" value="1"/>
</dbReference>
<dbReference type="EC" id="4.3.3.6" evidence="7"/>
<reference evidence="9" key="1">
    <citation type="journal article" date="2019" name="Int. J. Syst. Evol. Microbiol.">
        <title>The Global Catalogue of Microorganisms (GCM) 10K type strain sequencing project: providing services to taxonomists for standard genome sequencing and annotation.</title>
        <authorList>
            <consortium name="The Broad Institute Genomics Platform"/>
            <consortium name="The Broad Institute Genome Sequencing Center for Infectious Disease"/>
            <person name="Wu L."/>
            <person name="Ma J."/>
        </authorList>
    </citation>
    <scope>NUCLEOTIDE SEQUENCE [LARGE SCALE GENOMIC DNA]</scope>
    <source>
        <strain evidence="9">CGMCC 1.12286</strain>
    </source>
</reference>
<keyword evidence="2 7" id="KW-0378">Hydrolase</keyword>
<feature type="binding site" evidence="7">
    <location>
        <begin position="134"/>
        <end position="135"/>
    </location>
    <ligand>
        <name>L-glutamine</name>
        <dbReference type="ChEBI" id="CHEBI:58359"/>
    </ligand>
</feature>
<keyword evidence="9" id="KW-1185">Reference proteome</keyword>
<comment type="catalytic activity">
    <reaction evidence="7">
        <text>aldehydo-D-ribose 5-phosphate + D-glyceraldehyde 3-phosphate + L-glutamine = pyridoxal 5'-phosphate + L-glutamate + phosphate + 3 H2O + H(+)</text>
        <dbReference type="Rhea" id="RHEA:31507"/>
        <dbReference type="ChEBI" id="CHEBI:15377"/>
        <dbReference type="ChEBI" id="CHEBI:15378"/>
        <dbReference type="ChEBI" id="CHEBI:29985"/>
        <dbReference type="ChEBI" id="CHEBI:43474"/>
        <dbReference type="ChEBI" id="CHEBI:58273"/>
        <dbReference type="ChEBI" id="CHEBI:58359"/>
        <dbReference type="ChEBI" id="CHEBI:59776"/>
        <dbReference type="ChEBI" id="CHEBI:597326"/>
        <dbReference type="EC" id="4.3.3.6"/>
    </reaction>
</comment>
<evidence type="ECO:0000256" key="3">
    <source>
        <dbReference type="ARBA" id="ARBA00022898"/>
    </source>
</evidence>
<dbReference type="PIRSF" id="PIRSF005639">
    <property type="entry name" value="Glut_amidoT_SNO"/>
    <property type="match status" value="1"/>
</dbReference>
<keyword evidence="4 7" id="KW-0315">Glutamine amidotransferase</keyword>
<accession>A0ABW4JGY8</accession>
<dbReference type="RefSeq" id="WP_377943467.1">
    <property type="nucleotide sequence ID" value="NZ_JBHUCX010000029.1"/>
</dbReference>
<dbReference type="GO" id="GO:0004359">
    <property type="term" value="F:glutaminase activity"/>
    <property type="evidence" value="ECO:0007669"/>
    <property type="project" value="UniProtKB-EC"/>
</dbReference>
<dbReference type="EMBL" id="JBHUCX010000029">
    <property type="protein sequence ID" value="MFD1675586.1"/>
    <property type="molecule type" value="Genomic_DNA"/>
</dbReference>
<dbReference type="PANTHER" id="PTHR31559:SF0">
    <property type="entry name" value="PYRIDOXAL 5'-PHOSPHATE SYNTHASE SUBUNIT SNO1-RELATED"/>
    <property type="match status" value="1"/>
</dbReference>
<dbReference type="Proteomes" id="UP001597079">
    <property type="component" value="Unassembled WGS sequence"/>
</dbReference>
<proteinExistence type="inferred from homology"/>
<feature type="active site" description="Charge relay system" evidence="7">
    <location>
        <position position="172"/>
    </location>
</feature>
<feature type="active site" description="Charge relay system" evidence="7">
    <location>
        <position position="170"/>
    </location>
</feature>
<feature type="binding site" evidence="7">
    <location>
        <begin position="46"/>
        <end position="48"/>
    </location>
    <ligand>
        <name>L-glutamine</name>
        <dbReference type="ChEBI" id="CHEBI:58359"/>
    </ligand>
</feature>
<evidence type="ECO:0000256" key="5">
    <source>
        <dbReference type="ARBA" id="ARBA00023239"/>
    </source>
</evidence>
<keyword evidence="3 7" id="KW-0663">Pyridoxal phosphate</keyword>
<comment type="function">
    <text evidence="7">Catalyzes the hydrolysis of glutamine to glutamate and ammonia as part of the biosynthesis of pyridoxal 5'-phosphate. The resulting ammonia molecule is channeled to the active site of PdxS.</text>
</comment>
<dbReference type="PANTHER" id="PTHR31559">
    <property type="entry name" value="PYRIDOXAL 5'-PHOSPHATE SYNTHASE SUBUNIT SNO"/>
    <property type="match status" value="1"/>
</dbReference>
<dbReference type="Pfam" id="PF01174">
    <property type="entry name" value="SNO"/>
    <property type="match status" value="1"/>
</dbReference>
<dbReference type="Gene3D" id="3.40.50.880">
    <property type="match status" value="1"/>
</dbReference>
<evidence type="ECO:0000256" key="2">
    <source>
        <dbReference type="ARBA" id="ARBA00022801"/>
    </source>
</evidence>
<dbReference type="PROSITE" id="PS51273">
    <property type="entry name" value="GATASE_TYPE_1"/>
    <property type="match status" value="1"/>
</dbReference>
<gene>
    <name evidence="7 8" type="primary">pdxT</name>
    <name evidence="8" type="ORF">ACFSB2_12865</name>
</gene>
<comment type="pathway">
    <text evidence="7">Cofactor biosynthesis; pyridoxal 5'-phosphate biosynthesis.</text>
</comment>
<evidence type="ECO:0000256" key="1">
    <source>
        <dbReference type="ARBA" id="ARBA00008345"/>
    </source>
</evidence>
<feature type="binding site" evidence="7">
    <location>
        <position position="105"/>
    </location>
    <ligand>
        <name>L-glutamine</name>
        <dbReference type="ChEBI" id="CHEBI:58359"/>
    </ligand>
</feature>
<comment type="catalytic activity">
    <reaction evidence="6 7">
        <text>L-glutamine + H2O = L-glutamate + NH4(+)</text>
        <dbReference type="Rhea" id="RHEA:15889"/>
        <dbReference type="ChEBI" id="CHEBI:15377"/>
        <dbReference type="ChEBI" id="CHEBI:28938"/>
        <dbReference type="ChEBI" id="CHEBI:29985"/>
        <dbReference type="ChEBI" id="CHEBI:58359"/>
        <dbReference type="EC" id="3.5.1.2"/>
    </reaction>
</comment>
<dbReference type="HAMAP" id="MF_01615">
    <property type="entry name" value="PdxT"/>
    <property type="match status" value="1"/>
</dbReference>
<comment type="similarity">
    <text evidence="1 7">Belongs to the glutaminase PdxT/SNO family.</text>
</comment>
<dbReference type="InterPro" id="IPR002161">
    <property type="entry name" value="PdxT/SNO"/>
</dbReference>
<keyword evidence="5 7" id="KW-0456">Lyase</keyword>
<dbReference type="CDD" id="cd01749">
    <property type="entry name" value="GATase1_PB"/>
    <property type="match status" value="1"/>
</dbReference>
<comment type="subunit">
    <text evidence="7">In the presence of PdxS, forms a dodecamer of heterodimers. Only shows activity in the heterodimer.</text>
</comment>
<evidence type="ECO:0000313" key="8">
    <source>
        <dbReference type="EMBL" id="MFD1675586.1"/>
    </source>
</evidence>
<protein>
    <recommendedName>
        <fullName evidence="7">Pyridoxal 5'-phosphate synthase subunit PdxT</fullName>
        <ecNumber evidence="7">4.3.3.6</ecNumber>
    </recommendedName>
    <alternativeName>
        <fullName evidence="7">Pdx2</fullName>
    </alternativeName>
    <alternativeName>
        <fullName evidence="7">Pyridoxal 5'-phosphate synthase glutaminase subunit</fullName>
        <ecNumber evidence="7">3.5.1.2</ecNumber>
    </alternativeName>
</protein>
<dbReference type="GO" id="GO:0036381">
    <property type="term" value="F:pyridoxal 5'-phosphate synthase (glutamine hydrolysing) activity"/>
    <property type="evidence" value="ECO:0007669"/>
    <property type="project" value="UniProtKB-EC"/>
</dbReference>
<dbReference type="PROSITE" id="PS51274">
    <property type="entry name" value="GATASE_COBBQ"/>
    <property type="match status" value="1"/>
</dbReference>
<dbReference type="NCBIfam" id="TIGR03800">
    <property type="entry name" value="PLP_synth_Pdx2"/>
    <property type="match status" value="1"/>
</dbReference>
<dbReference type="InterPro" id="IPR021196">
    <property type="entry name" value="PdxT/SNO_CS"/>
</dbReference>
<feature type="active site" description="Nucleophile" evidence="7">
    <location>
        <position position="78"/>
    </location>
</feature>